<proteinExistence type="predicted"/>
<name>A0A5N5NA50_9ROSI</name>
<protein>
    <submittedName>
        <fullName evidence="1">Uncharacterized protein</fullName>
    </submittedName>
</protein>
<evidence type="ECO:0000313" key="2">
    <source>
        <dbReference type="Proteomes" id="UP000326939"/>
    </source>
</evidence>
<organism evidence="1 2">
    <name type="scientific">Salix brachista</name>
    <dbReference type="NCBI Taxonomy" id="2182728"/>
    <lineage>
        <taxon>Eukaryota</taxon>
        <taxon>Viridiplantae</taxon>
        <taxon>Streptophyta</taxon>
        <taxon>Embryophyta</taxon>
        <taxon>Tracheophyta</taxon>
        <taxon>Spermatophyta</taxon>
        <taxon>Magnoliopsida</taxon>
        <taxon>eudicotyledons</taxon>
        <taxon>Gunneridae</taxon>
        <taxon>Pentapetalae</taxon>
        <taxon>rosids</taxon>
        <taxon>fabids</taxon>
        <taxon>Malpighiales</taxon>
        <taxon>Salicaceae</taxon>
        <taxon>Saliceae</taxon>
        <taxon>Salix</taxon>
    </lineage>
</organism>
<sequence>MAAILEVLCCFFPQPFKQSMNKIVNLKFDEEPNYAKCISHYDGIVGTNPDTRPLNTDGAWDVYAIIYEVGHKREGLYGHADNTTERTMWTMRIDQ</sequence>
<reference evidence="2" key="1">
    <citation type="journal article" date="2019" name="Gigascience">
        <title>De novo genome assembly of the endangered Acer yangbiense, a plant species with extremely small populations endemic to Yunnan Province, China.</title>
        <authorList>
            <person name="Yang J."/>
            <person name="Wariss H.M."/>
            <person name="Tao L."/>
            <person name="Zhang R."/>
            <person name="Yun Q."/>
            <person name="Hollingsworth P."/>
            <person name="Dao Z."/>
            <person name="Luo G."/>
            <person name="Guo H."/>
            <person name="Ma Y."/>
            <person name="Sun W."/>
        </authorList>
    </citation>
    <scope>NUCLEOTIDE SEQUENCE [LARGE SCALE GENOMIC DNA]</scope>
    <source>
        <strain evidence="2">cv. br00</strain>
    </source>
</reference>
<accession>A0A5N5NA50</accession>
<keyword evidence="2" id="KW-1185">Reference proteome</keyword>
<dbReference type="EMBL" id="VDCV01000003">
    <property type="protein sequence ID" value="KAB5563908.1"/>
    <property type="molecule type" value="Genomic_DNA"/>
</dbReference>
<gene>
    <name evidence="1" type="ORF">DKX38_003962</name>
</gene>
<dbReference type="AlphaFoldDB" id="A0A5N5NA50"/>
<dbReference type="Proteomes" id="UP000326939">
    <property type="component" value="Chromosome 3"/>
</dbReference>
<comment type="caution">
    <text evidence="1">The sequence shown here is derived from an EMBL/GenBank/DDBJ whole genome shotgun (WGS) entry which is preliminary data.</text>
</comment>
<evidence type="ECO:0000313" key="1">
    <source>
        <dbReference type="EMBL" id="KAB5563908.1"/>
    </source>
</evidence>